<evidence type="ECO:0000313" key="3">
    <source>
        <dbReference type="Proteomes" id="UP001519460"/>
    </source>
</evidence>
<name>A0ABD0M1W0_9CAEN</name>
<feature type="compositionally biased region" description="Basic residues" evidence="1">
    <location>
        <begin position="1"/>
        <end position="10"/>
    </location>
</feature>
<evidence type="ECO:0000313" key="2">
    <source>
        <dbReference type="EMBL" id="KAK7505293.1"/>
    </source>
</evidence>
<gene>
    <name evidence="2" type="ORF">BaRGS_00003455</name>
</gene>
<sequence length="81" mass="9487">MVQREARKKPPPFARRIPMRGSERSQQSRGLISFNGLDSRGKNVQRVFLVHVKILPQWKSTYMSMASIVKPFRFSVIRKKD</sequence>
<dbReference type="EMBL" id="JACVVK020000011">
    <property type="protein sequence ID" value="KAK7505293.1"/>
    <property type="molecule type" value="Genomic_DNA"/>
</dbReference>
<feature type="region of interest" description="Disordered" evidence="1">
    <location>
        <begin position="1"/>
        <end position="35"/>
    </location>
</feature>
<comment type="caution">
    <text evidence="2">The sequence shown here is derived from an EMBL/GenBank/DDBJ whole genome shotgun (WGS) entry which is preliminary data.</text>
</comment>
<accession>A0ABD0M1W0</accession>
<dbReference type="Proteomes" id="UP001519460">
    <property type="component" value="Unassembled WGS sequence"/>
</dbReference>
<proteinExistence type="predicted"/>
<feature type="non-terminal residue" evidence="2">
    <location>
        <position position="81"/>
    </location>
</feature>
<reference evidence="2 3" key="1">
    <citation type="journal article" date="2023" name="Sci. Data">
        <title>Genome assembly of the Korean intertidal mud-creeper Batillaria attramentaria.</title>
        <authorList>
            <person name="Patra A.K."/>
            <person name="Ho P.T."/>
            <person name="Jun S."/>
            <person name="Lee S.J."/>
            <person name="Kim Y."/>
            <person name="Won Y.J."/>
        </authorList>
    </citation>
    <scope>NUCLEOTIDE SEQUENCE [LARGE SCALE GENOMIC DNA]</scope>
    <source>
        <strain evidence="2">Wonlab-2016</strain>
    </source>
</reference>
<organism evidence="2 3">
    <name type="scientific">Batillaria attramentaria</name>
    <dbReference type="NCBI Taxonomy" id="370345"/>
    <lineage>
        <taxon>Eukaryota</taxon>
        <taxon>Metazoa</taxon>
        <taxon>Spiralia</taxon>
        <taxon>Lophotrochozoa</taxon>
        <taxon>Mollusca</taxon>
        <taxon>Gastropoda</taxon>
        <taxon>Caenogastropoda</taxon>
        <taxon>Sorbeoconcha</taxon>
        <taxon>Cerithioidea</taxon>
        <taxon>Batillariidae</taxon>
        <taxon>Batillaria</taxon>
    </lineage>
</organism>
<protein>
    <submittedName>
        <fullName evidence="2">Uncharacterized protein</fullName>
    </submittedName>
</protein>
<dbReference type="AlphaFoldDB" id="A0ABD0M1W0"/>
<evidence type="ECO:0000256" key="1">
    <source>
        <dbReference type="SAM" id="MobiDB-lite"/>
    </source>
</evidence>
<keyword evidence="3" id="KW-1185">Reference proteome</keyword>